<evidence type="ECO:0000313" key="8">
    <source>
        <dbReference type="EMBL" id="KAK0495964.1"/>
    </source>
</evidence>
<dbReference type="GO" id="GO:0031519">
    <property type="term" value="C:PcG protein complex"/>
    <property type="evidence" value="ECO:0007669"/>
    <property type="project" value="TreeGrafter"/>
</dbReference>
<evidence type="ECO:0000256" key="3">
    <source>
        <dbReference type="ARBA" id="ARBA00022771"/>
    </source>
</evidence>
<dbReference type="GO" id="GO:0008270">
    <property type="term" value="F:zinc ion binding"/>
    <property type="evidence" value="ECO:0007669"/>
    <property type="project" value="UniProtKB-KW"/>
</dbReference>
<dbReference type="EMBL" id="JAUEPU010000016">
    <property type="protein sequence ID" value="KAK0495964.1"/>
    <property type="molecule type" value="Genomic_DNA"/>
</dbReference>
<name>A0AA39Q689_9AGAR</name>
<dbReference type="GO" id="GO:0005667">
    <property type="term" value="C:transcription regulator complex"/>
    <property type="evidence" value="ECO:0007669"/>
    <property type="project" value="TreeGrafter"/>
</dbReference>
<dbReference type="GO" id="GO:0000978">
    <property type="term" value="F:RNA polymerase II cis-regulatory region sequence-specific DNA binding"/>
    <property type="evidence" value="ECO:0007669"/>
    <property type="project" value="TreeGrafter"/>
</dbReference>
<dbReference type="GO" id="GO:0000785">
    <property type="term" value="C:chromatin"/>
    <property type="evidence" value="ECO:0007669"/>
    <property type="project" value="TreeGrafter"/>
</dbReference>
<dbReference type="InterPro" id="IPR036236">
    <property type="entry name" value="Znf_C2H2_sf"/>
</dbReference>
<dbReference type="GO" id="GO:0000981">
    <property type="term" value="F:DNA-binding transcription factor activity, RNA polymerase II-specific"/>
    <property type="evidence" value="ECO:0007669"/>
    <property type="project" value="TreeGrafter"/>
</dbReference>
<feature type="region of interest" description="Disordered" evidence="6">
    <location>
        <begin position="350"/>
        <end position="375"/>
    </location>
</feature>
<feature type="domain" description="C2H2-type" evidence="7">
    <location>
        <begin position="276"/>
        <end position="303"/>
    </location>
</feature>
<accession>A0AA39Q689</accession>
<keyword evidence="2" id="KW-0677">Repeat</keyword>
<dbReference type="AlphaFoldDB" id="A0AA39Q689"/>
<evidence type="ECO:0000256" key="6">
    <source>
        <dbReference type="SAM" id="MobiDB-lite"/>
    </source>
</evidence>
<dbReference type="PANTHER" id="PTHR14003:SF19">
    <property type="entry name" value="YY2 TRANSCRIPTION FACTOR"/>
    <property type="match status" value="1"/>
</dbReference>
<evidence type="ECO:0000259" key="7">
    <source>
        <dbReference type="PROSITE" id="PS50157"/>
    </source>
</evidence>
<keyword evidence="9" id="KW-1185">Reference proteome</keyword>
<dbReference type="SMART" id="SM00355">
    <property type="entry name" value="ZnF_C2H2"/>
    <property type="match status" value="2"/>
</dbReference>
<evidence type="ECO:0000256" key="5">
    <source>
        <dbReference type="PROSITE-ProRule" id="PRU00042"/>
    </source>
</evidence>
<gene>
    <name evidence="8" type="ORF">EDD18DRAFT_1390312</name>
</gene>
<dbReference type="Gene3D" id="3.30.160.60">
    <property type="entry name" value="Classic Zinc Finger"/>
    <property type="match status" value="2"/>
</dbReference>
<dbReference type="Pfam" id="PF00096">
    <property type="entry name" value="zf-C2H2"/>
    <property type="match status" value="2"/>
</dbReference>
<proteinExistence type="predicted"/>
<dbReference type="SUPFAM" id="SSF57667">
    <property type="entry name" value="beta-beta-alpha zinc fingers"/>
    <property type="match status" value="1"/>
</dbReference>
<keyword evidence="1" id="KW-0479">Metal-binding</keyword>
<sequence length="469" mass="51473">MGVFIKDSPPLSIIGSLPSRDTLWLLMYSSSSPFASNEAISWPHGNSASARGLSEYPILDDHHCQSEYHIASTPTLMVPTPVSALTPPHSLPTNFSMNQDSFDSGAYDITGRIRSSYSLPYGQNAGYTMTPAALHAAMSSLPRRQDTIRLSRKSRWMENHPYFSGPVSISPRLSPPTSSAPSPLRGFPDCPSVPSAVGSRSTGLFSAPVRERFDDVRAAQQAVAMRQSWCSSDSEQSNSIYSESYEKYSAPKQEPPTPHEASDLLAAKKKKKSKMHQCEICHHEFPRPSGLRTHMNSHNNVRPYPCTYPGCTKTFGVRSNAKRHLRTHGTFPQADETNQAGQYSVDLLPPGVTSSTDPVHPAPRQVQPPSTSTKWLPSSLMSCTNALRLREAESSSSEYDGDESDSSCRSVQLSLPLPPVVPSVVNDETDDRFEERNSYLVMPSHPYHPSQFRMLPGPAALPSRAPCNA</sequence>
<dbReference type="PROSITE" id="PS50157">
    <property type="entry name" value="ZINC_FINGER_C2H2_2"/>
    <property type="match status" value="2"/>
</dbReference>
<organism evidence="8 9">
    <name type="scientific">Armillaria luteobubalina</name>
    <dbReference type="NCBI Taxonomy" id="153913"/>
    <lineage>
        <taxon>Eukaryota</taxon>
        <taxon>Fungi</taxon>
        <taxon>Dikarya</taxon>
        <taxon>Basidiomycota</taxon>
        <taxon>Agaricomycotina</taxon>
        <taxon>Agaricomycetes</taxon>
        <taxon>Agaricomycetidae</taxon>
        <taxon>Agaricales</taxon>
        <taxon>Marasmiineae</taxon>
        <taxon>Physalacriaceae</taxon>
        <taxon>Armillaria</taxon>
    </lineage>
</organism>
<dbReference type="PANTHER" id="PTHR14003">
    <property type="entry name" value="TRANSCRIPTIONAL REPRESSOR PROTEIN YY"/>
    <property type="match status" value="1"/>
</dbReference>
<protein>
    <recommendedName>
        <fullName evidence="7">C2H2-type domain-containing protein</fullName>
    </recommendedName>
</protein>
<feature type="region of interest" description="Disordered" evidence="6">
    <location>
        <begin position="391"/>
        <end position="410"/>
    </location>
</feature>
<dbReference type="InterPro" id="IPR013087">
    <property type="entry name" value="Znf_C2H2_type"/>
</dbReference>
<evidence type="ECO:0000313" key="9">
    <source>
        <dbReference type="Proteomes" id="UP001175228"/>
    </source>
</evidence>
<reference evidence="8" key="1">
    <citation type="submission" date="2023-06" db="EMBL/GenBank/DDBJ databases">
        <authorList>
            <consortium name="Lawrence Berkeley National Laboratory"/>
            <person name="Ahrendt S."/>
            <person name="Sahu N."/>
            <person name="Indic B."/>
            <person name="Wong-Bajracharya J."/>
            <person name="Merenyi Z."/>
            <person name="Ke H.-M."/>
            <person name="Monk M."/>
            <person name="Kocsube S."/>
            <person name="Drula E."/>
            <person name="Lipzen A."/>
            <person name="Balint B."/>
            <person name="Henrissat B."/>
            <person name="Andreopoulos B."/>
            <person name="Martin F.M."/>
            <person name="Harder C.B."/>
            <person name="Rigling D."/>
            <person name="Ford K.L."/>
            <person name="Foster G.D."/>
            <person name="Pangilinan J."/>
            <person name="Papanicolaou A."/>
            <person name="Barry K."/>
            <person name="LaButti K."/>
            <person name="Viragh M."/>
            <person name="Koriabine M."/>
            <person name="Yan M."/>
            <person name="Riley R."/>
            <person name="Champramary S."/>
            <person name="Plett K.L."/>
            <person name="Tsai I.J."/>
            <person name="Slot J."/>
            <person name="Sipos G."/>
            <person name="Plett J."/>
            <person name="Nagy L.G."/>
            <person name="Grigoriev I.V."/>
        </authorList>
    </citation>
    <scope>NUCLEOTIDE SEQUENCE</scope>
    <source>
        <strain evidence="8">HWK02</strain>
    </source>
</reference>
<dbReference type="Proteomes" id="UP001175228">
    <property type="component" value="Unassembled WGS sequence"/>
</dbReference>
<evidence type="ECO:0000256" key="4">
    <source>
        <dbReference type="ARBA" id="ARBA00022833"/>
    </source>
</evidence>
<comment type="caution">
    <text evidence="8">The sequence shown here is derived from an EMBL/GenBank/DDBJ whole genome shotgun (WGS) entry which is preliminary data.</text>
</comment>
<dbReference type="PROSITE" id="PS00028">
    <property type="entry name" value="ZINC_FINGER_C2H2_1"/>
    <property type="match status" value="2"/>
</dbReference>
<keyword evidence="3 5" id="KW-0863">Zinc-finger</keyword>
<keyword evidence="4" id="KW-0862">Zinc</keyword>
<evidence type="ECO:0000256" key="1">
    <source>
        <dbReference type="ARBA" id="ARBA00022723"/>
    </source>
</evidence>
<evidence type="ECO:0000256" key="2">
    <source>
        <dbReference type="ARBA" id="ARBA00022737"/>
    </source>
</evidence>
<feature type="domain" description="C2H2-type" evidence="7">
    <location>
        <begin position="304"/>
        <end position="328"/>
    </location>
</feature>